<reference evidence="1" key="1">
    <citation type="submission" date="2021-02" db="EMBL/GenBank/DDBJ databases">
        <authorList>
            <person name="Nowell W R."/>
        </authorList>
    </citation>
    <scope>NUCLEOTIDE SEQUENCE</scope>
</reference>
<feature type="non-terminal residue" evidence="1">
    <location>
        <position position="13"/>
    </location>
</feature>
<organism evidence="1 2">
    <name type="scientific">Rotaria magnacalcarata</name>
    <dbReference type="NCBI Taxonomy" id="392030"/>
    <lineage>
        <taxon>Eukaryota</taxon>
        <taxon>Metazoa</taxon>
        <taxon>Spiralia</taxon>
        <taxon>Gnathifera</taxon>
        <taxon>Rotifera</taxon>
        <taxon>Eurotatoria</taxon>
        <taxon>Bdelloidea</taxon>
        <taxon>Philodinida</taxon>
        <taxon>Philodinidae</taxon>
        <taxon>Rotaria</taxon>
    </lineage>
</organism>
<proteinExistence type="predicted"/>
<protein>
    <submittedName>
        <fullName evidence="1">Uncharacterized protein</fullName>
    </submittedName>
</protein>
<evidence type="ECO:0000313" key="1">
    <source>
        <dbReference type="EMBL" id="CAF4183095.1"/>
    </source>
</evidence>
<accession>A0A820AGE7</accession>
<sequence length="13" mass="1463">MGQIIEVSPMGWD</sequence>
<evidence type="ECO:0000313" key="2">
    <source>
        <dbReference type="Proteomes" id="UP000663842"/>
    </source>
</evidence>
<dbReference type="Proteomes" id="UP000663842">
    <property type="component" value="Unassembled WGS sequence"/>
</dbReference>
<comment type="caution">
    <text evidence="1">The sequence shown here is derived from an EMBL/GenBank/DDBJ whole genome shotgun (WGS) entry which is preliminary data.</text>
</comment>
<dbReference type="EMBL" id="CAJOBF010005677">
    <property type="protein sequence ID" value="CAF4183095.1"/>
    <property type="molecule type" value="Genomic_DNA"/>
</dbReference>
<feature type="non-terminal residue" evidence="1">
    <location>
        <position position="1"/>
    </location>
</feature>
<name>A0A820AGE7_9BILA</name>
<gene>
    <name evidence="1" type="ORF">UXM345_LOCUS26972</name>
</gene>